<dbReference type="SUPFAM" id="SSF51735">
    <property type="entry name" value="NAD(P)-binding Rossmann-fold domains"/>
    <property type="match status" value="1"/>
</dbReference>
<evidence type="ECO:0000256" key="6">
    <source>
        <dbReference type="ARBA" id="ARBA00023098"/>
    </source>
</evidence>
<evidence type="ECO:0000259" key="9">
    <source>
        <dbReference type="Pfam" id="PF02737"/>
    </source>
</evidence>
<dbReference type="Gene3D" id="3.40.50.720">
    <property type="entry name" value="NAD(P)-binding Rossmann-like Domain"/>
    <property type="match status" value="1"/>
</dbReference>
<dbReference type="PANTHER" id="PTHR48075:SF7">
    <property type="entry name" value="3-HYDROXYACYL-COA DEHYDROGENASE-RELATED"/>
    <property type="match status" value="1"/>
</dbReference>
<protein>
    <submittedName>
        <fullName evidence="10">3-hydroxyacyl-CoA dehydrogenase/enoyl-CoA hydratase family protein</fullName>
    </submittedName>
</protein>
<name>A0ABP8KJY0_9BACT</name>
<accession>A0ABP8KJY0</accession>
<dbReference type="EMBL" id="BAABHB010000005">
    <property type="protein sequence ID" value="GAA4408137.1"/>
    <property type="molecule type" value="Genomic_DNA"/>
</dbReference>
<evidence type="ECO:0000256" key="2">
    <source>
        <dbReference type="ARBA" id="ARBA00022832"/>
    </source>
</evidence>
<evidence type="ECO:0000256" key="5">
    <source>
        <dbReference type="ARBA" id="ARBA00023027"/>
    </source>
</evidence>
<evidence type="ECO:0000313" key="10">
    <source>
        <dbReference type="EMBL" id="GAA4408137.1"/>
    </source>
</evidence>
<evidence type="ECO:0000313" key="11">
    <source>
        <dbReference type="Proteomes" id="UP001500936"/>
    </source>
</evidence>
<comment type="caution">
    <text evidence="10">The sequence shown here is derived from an EMBL/GenBank/DDBJ whole genome shotgun (WGS) entry which is preliminary data.</text>
</comment>
<dbReference type="PANTHER" id="PTHR48075">
    <property type="entry name" value="3-HYDROXYACYL-COA DEHYDROGENASE FAMILY PROTEIN"/>
    <property type="match status" value="1"/>
</dbReference>
<dbReference type="Pfam" id="PF00725">
    <property type="entry name" value="3HCDH"/>
    <property type="match status" value="1"/>
</dbReference>
<dbReference type="InterPro" id="IPR006176">
    <property type="entry name" value="3-OHacyl-CoA_DH_NAD-bd"/>
</dbReference>
<dbReference type="InterPro" id="IPR006108">
    <property type="entry name" value="3HC_DH_C"/>
</dbReference>
<dbReference type="Pfam" id="PF00378">
    <property type="entry name" value="ECH_1"/>
    <property type="match status" value="1"/>
</dbReference>
<dbReference type="SUPFAM" id="SSF48179">
    <property type="entry name" value="6-phosphogluconate dehydrogenase C-terminal domain-like"/>
    <property type="match status" value="2"/>
</dbReference>
<keyword evidence="5" id="KW-0520">NAD</keyword>
<keyword evidence="4" id="KW-0560">Oxidoreductase</keyword>
<dbReference type="RefSeq" id="WP_345268434.1">
    <property type="nucleotide sequence ID" value="NZ_BAABHB010000005.1"/>
</dbReference>
<dbReference type="InterPro" id="IPR029045">
    <property type="entry name" value="ClpP/crotonase-like_dom_sf"/>
</dbReference>
<dbReference type="Gene3D" id="3.90.226.10">
    <property type="entry name" value="2-enoyl-CoA Hydratase, Chain A, domain 1"/>
    <property type="match status" value="1"/>
</dbReference>
<dbReference type="InterPro" id="IPR036291">
    <property type="entry name" value="NAD(P)-bd_dom_sf"/>
</dbReference>
<dbReference type="Proteomes" id="UP001500936">
    <property type="component" value="Unassembled WGS sequence"/>
</dbReference>
<dbReference type="InterPro" id="IPR008927">
    <property type="entry name" value="6-PGluconate_DH-like_C_sf"/>
</dbReference>
<evidence type="ECO:0000256" key="7">
    <source>
        <dbReference type="ARBA" id="ARBA00049556"/>
    </source>
</evidence>
<dbReference type="Pfam" id="PF02737">
    <property type="entry name" value="3HCDH_N"/>
    <property type="match status" value="1"/>
</dbReference>
<evidence type="ECO:0000256" key="4">
    <source>
        <dbReference type="ARBA" id="ARBA00023002"/>
    </source>
</evidence>
<comment type="pathway">
    <text evidence="1">Lipid metabolism; fatty acid beta-oxidation.</text>
</comment>
<dbReference type="SUPFAM" id="SSF52096">
    <property type="entry name" value="ClpP/crotonase"/>
    <property type="match status" value="1"/>
</dbReference>
<evidence type="ECO:0000256" key="3">
    <source>
        <dbReference type="ARBA" id="ARBA00022963"/>
    </source>
</evidence>
<feature type="domain" description="3-hydroxyacyl-CoA dehydrogenase NAD binding" evidence="9">
    <location>
        <begin position="20"/>
        <end position="222"/>
    </location>
</feature>
<dbReference type="Gene3D" id="1.10.1040.50">
    <property type="match status" value="1"/>
</dbReference>
<feature type="domain" description="3-hydroxyacyl-CoA dehydrogenase C-terminal" evidence="8">
    <location>
        <begin position="225"/>
        <end position="324"/>
    </location>
</feature>
<dbReference type="InterPro" id="IPR001753">
    <property type="entry name" value="Enoyl-CoA_hydra/iso"/>
</dbReference>
<evidence type="ECO:0000259" key="8">
    <source>
        <dbReference type="Pfam" id="PF00725"/>
    </source>
</evidence>
<gene>
    <name evidence="10" type="ORF">GCM10023187_29590</name>
</gene>
<sequence length="817" mass="90937">MEATLEQQKTAIKNRSIRRVAVLGSGIMGSRIACHFANIGVEVLLLDIVPKELTPAEQAKGLSLEKPAVRNRIVNEAFQNTLKGSPASLYSPKFADRIKLGNFDDNLQEINKYDWVIEAIVERLDIKRSLYERVEQFRKPGTLITSNTSGIPIHILSEGRSDDFRRHFCGTHFFNPPRYLRLLEIIPLADATGPNTDPAVIDFLMKYGDLYLGKTTVLAKDTPAFIANRLGIYAMVQTIRVAEEMGLTVEEVDKLTGPVVGRPKSGTFRLSDVVGLDTTVNVSNNLYQALTHDESRDAFQLPSVMQKLMENKWLGDKTGQGFYKKTKDEKGQTQILALDLKTFDYKPSEKVKFATLETTKNIDNLKKRFSVLLAGQDKAGEFYRKTFADGFRYATYRIPEVSDELYRIDEAIKAGFGWQLGLFETWDAIGVRKGLEMMEAGNLKPAQWVYEMLDSGADSFYKVENGVRNYYDIPSKSYKAIPGTESFIILENLKNNVVWKNAGTTLYDLGDGILNLEFHTKMNTFGAEVLEGINRSIAIAEKDFRGLVIGNESTEAFSAGANLAMLFMFAIEQEFDEINMMIAQFQQTMMRARYSSIPVVGAPHSLALGGGCELNLHADQTVAHAETYMGLVEVGVGLIPAGGGTKEMAARASDLYQTGDPELNILQSIFMNIATAKVSTSAQEAKEMNYLRPTSQIVLNRSRLIAEAKQAAMELADNGYTQPKPRNDIKVQGRTGIALFKAGITAMRMGRYISDHDVKIADKLAYVICGGDLSYPQTVTEQYLLDLEREAFLSLSGEKKTLERIQSLLQGGKPLRN</sequence>
<keyword evidence="2" id="KW-0276">Fatty acid metabolism</keyword>
<dbReference type="CDD" id="cd06558">
    <property type="entry name" value="crotonase-like"/>
    <property type="match status" value="1"/>
</dbReference>
<keyword evidence="3" id="KW-0442">Lipid degradation</keyword>
<evidence type="ECO:0000256" key="1">
    <source>
        <dbReference type="ARBA" id="ARBA00005005"/>
    </source>
</evidence>
<proteinExistence type="predicted"/>
<comment type="catalytic activity">
    <reaction evidence="7">
        <text>a (3S)-3-hydroxyacyl-CoA + NAD(+) = a 3-oxoacyl-CoA + NADH + H(+)</text>
        <dbReference type="Rhea" id="RHEA:22432"/>
        <dbReference type="ChEBI" id="CHEBI:15378"/>
        <dbReference type="ChEBI" id="CHEBI:57318"/>
        <dbReference type="ChEBI" id="CHEBI:57540"/>
        <dbReference type="ChEBI" id="CHEBI:57945"/>
        <dbReference type="ChEBI" id="CHEBI:90726"/>
        <dbReference type="EC" id="1.1.1.35"/>
    </reaction>
</comment>
<keyword evidence="6" id="KW-0443">Lipid metabolism</keyword>
<organism evidence="10 11">
    <name type="scientific">Nibrella viscosa</name>
    <dbReference type="NCBI Taxonomy" id="1084524"/>
    <lineage>
        <taxon>Bacteria</taxon>
        <taxon>Pseudomonadati</taxon>
        <taxon>Bacteroidota</taxon>
        <taxon>Cytophagia</taxon>
        <taxon>Cytophagales</taxon>
        <taxon>Spirosomataceae</taxon>
        <taxon>Nibrella</taxon>
    </lineage>
</organism>
<reference evidence="11" key="1">
    <citation type="journal article" date="2019" name="Int. J. Syst. Evol. Microbiol.">
        <title>The Global Catalogue of Microorganisms (GCM) 10K type strain sequencing project: providing services to taxonomists for standard genome sequencing and annotation.</title>
        <authorList>
            <consortium name="The Broad Institute Genomics Platform"/>
            <consortium name="The Broad Institute Genome Sequencing Center for Infectious Disease"/>
            <person name="Wu L."/>
            <person name="Ma J."/>
        </authorList>
    </citation>
    <scope>NUCLEOTIDE SEQUENCE [LARGE SCALE GENOMIC DNA]</scope>
    <source>
        <strain evidence="11">JCM 17925</strain>
    </source>
</reference>
<keyword evidence="11" id="KW-1185">Reference proteome</keyword>